<evidence type="ECO:0000313" key="4">
    <source>
        <dbReference type="Proteomes" id="UP000717696"/>
    </source>
</evidence>
<feature type="compositionally biased region" description="Polar residues" evidence="2">
    <location>
        <begin position="12"/>
        <end position="22"/>
    </location>
</feature>
<dbReference type="OrthoDB" id="2013972at2759"/>
<comment type="similarity">
    <text evidence="1">Belongs to the methyltransferase superfamily. LaeA methyltransferase family.</text>
</comment>
<protein>
    <submittedName>
        <fullName evidence="3">S-adenosyl-L-methionine-dependent methyltransferase</fullName>
    </submittedName>
</protein>
<organism evidence="3 4">
    <name type="scientific">Dactylonectria estremocensis</name>
    <dbReference type="NCBI Taxonomy" id="1079267"/>
    <lineage>
        <taxon>Eukaryota</taxon>
        <taxon>Fungi</taxon>
        <taxon>Dikarya</taxon>
        <taxon>Ascomycota</taxon>
        <taxon>Pezizomycotina</taxon>
        <taxon>Sordariomycetes</taxon>
        <taxon>Hypocreomycetidae</taxon>
        <taxon>Hypocreales</taxon>
        <taxon>Nectriaceae</taxon>
        <taxon>Dactylonectria</taxon>
    </lineage>
</organism>
<sequence length="392" mass="43974">MAQDQVNRETGQEPQASHSPETSEAPLPVERTRTAQEQPQDAEASSNQQNESTHAPEPTQAATLEALPANPLQVEDEHDDADSTYNASEGSASYVASLASSILNYRYENGRRYHAFRDGAYLVPNDEEEQNRMDLGHHIYSLVLGGKMKLAPLSDKPQRVLDIGTGTGIWAIDFADENPSAEVLGTDLSPIQPEWIPPNCSFEVDDFESNWLYTRPFDFIHARELEGCIADELKLFQQAHEHLVPGGYFEMQAVGAQFLSDDDTIEKATNAQMWMENIRKGAAMFGKPIDSHPTWKNKMEEAGFVDVTQEIRKVPIGAWPKDPTLKEIGRFQSLQEAKVIESYTPAVFSRVLGWSNEEIQVFIAKIKNELKDPAIHLYLPVYFVWGRKPEGV</sequence>
<evidence type="ECO:0000313" key="3">
    <source>
        <dbReference type="EMBL" id="KAH7120389.1"/>
    </source>
</evidence>
<evidence type="ECO:0000256" key="2">
    <source>
        <dbReference type="SAM" id="MobiDB-lite"/>
    </source>
</evidence>
<reference evidence="3" key="1">
    <citation type="journal article" date="2021" name="Nat. Commun.">
        <title>Genetic determinants of endophytism in the Arabidopsis root mycobiome.</title>
        <authorList>
            <person name="Mesny F."/>
            <person name="Miyauchi S."/>
            <person name="Thiergart T."/>
            <person name="Pickel B."/>
            <person name="Atanasova L."/>
            <person name="Karlsson M."/>
            <person name="Huettel B."/>
            <person name="Barry K.W."/>
            <person name="Haridas S."/>
            <person name="Chen C."/>
            <person name="Bauer D."/>
            <person name="Andreopoulos W."/>
            <person name="Pangilinan J."/>
            <person name="LaButti K."/>
            <person name="Riley R."/>
            <person name="Lipzen A."/>
            <person name="Clum A."/>
            <person name="Drula E."/>
            <person name="Henrissat B."/>
            <person name="Kohler A."/>
            <person name="Grigoriev I.V."/>
            <person name="Martin F.M."/>
            <person name="Hacquard S."/>
        </authorList>
    </citation>
    <scope>NUCLEOTIDE SEQUENCE</scope>
    <source>
        <strain evidence="3">MPI-CAGE-AT-0021</strain>
    </source>
</reference>
<dbReference type="GO" id="GO:0032259">
    <property type="term" value="P:methylation"/>
    <property type="evidence" value="ECO:0007669"/>
    <property type="project" value="UniProtKB-KW"/>
</dbReference>
<dbReference type="AlphaFoldDB" id="A0A9P9DK54"/>
<dbReference type="PANTHER" id="PTHR43591:SF31">
    <property type="entry name" value="LAEA-LIKE, PUTATIVE (AFU_ORTHOLOGUE AFUA_8G01930)-RELATED"/>
    <property type="match status" value="1"/>
</dbReference>
<dbReference type="Pfam" id="PF13489">
    <property type="entry name" value="Methyltransf_23"/>
    <property type="match status" value="1"/>
</dbReference>
<keyword evidence="3" id="KW-0489">Methyltransferase</keyword>
<keyword evidence="4" id="KW-1185">Reference proteome</keyword>
<dbReference type="SUPFAM" id="SSF53335">
    <property type="entry name" value="S-adenosyl-L-methionine-dependent methyltransferases"/>
    <property type="match status" value="1"/>
</dbReference>
<dbReference type="CDD" id="cd02440">
    <property type="entry name" value="AdoMet_MTases"/>
    <property type="match status" value="1"/>
</dbReference>
<accession>A0A9P9DK54</accession>
<dbReference type="PANTHER" id="PTHR43591">
    <property type="entry name" value="METHYLTRANSFERASE"/>
    <property type="match status" value="1"/>
</dbReference>
<comment type="caution">
    <text evidence="3">The sequence shown here is derived from an EMBL/GenBank/DDBJ whole genome shotgun (WGS) entry which is preliminary data.</text>
</comment>
<keyword evidence="3" id="KW-0808">Transferase</keyword>
<dbReference type="EMBL" id="JAGMUU010000028">
    <property type="protein sequence ID" value="KAH7120389.1"/>
    <property type="molecule type" value="Genomic_DNA"/>
</dbReference>
<dbReference type="Proteomes" id="UP000717696">
    <property type="component" value="Unassembled WGS sequence"/>
</dbReference>
<evidence type="ECO:0000256" key="1">
    <source>
        <dbReference type="ARBA" id="ARBA00038158"/>
    </source>
</evidence>
<feature type="compositionally biased region" description="Basic and acidic residues" evidence="2">
    <location>
        <begin position="1"/>
        <end position="11"/>
    </location>
</feature>
<dbReference type="InterPro" id="IPR029063">
    <property type="entry name" value="SAM-dependent_MTases_sf"/>
</dbReference>
<feature type="compositionally biased region" description="Polar residues" evidence="2">
    <location>
        <begin position="35"/>
        <end position="53"/>
    </location>
</feature>
<dbReference type="Gene3D" id="3.40.50.150">
    <property type="entry name" value="Vaccinia Virus protein VP39"/>
    <property type="match status" value="1"/>
</dbReference>
<feature type="region of interest" description="Disordered" evidence="2">
    <location>
        <begin position="1"/>
        <end position="61"/>
    </location>
</feature>
<proteinExistence type="inferred from homology"/>
<name>A0A9P9DK54_9HYPO</name>
<dbReference type="GO" id="GO:0008168">
    <property type="term" value="F:methyltransferase activity"/>
    <property type="evidence" value="ECO:0007669"/>
    <property type="project" value="UniProtKB-KW"/>
</dbReference>
<gene>
    <name evidence="3" type="ORF">B0J13DRAFT_567885</name>
</gene>